<protein>
    <submittedName>
        <fullName evidence="4">ABC transporter ATP-binding protein</fullName>
    </submittedName>
</protein>
<keyword evidence="2 4" id="KW-0067">ATP-binding</keyword>
<name>A0ABS7MJY0_9ACTN</name>
<dbReference type="RefSeq" id="WP_222199281.1">
    <property type="nucleotide sequence ID" value="NZ_JAIMFO010000005.1"/>
</dbReference>
<dbReference type="InterPro" id="IPR003439">
    <property type="entry name" value="ABC_transporter-like_ATP-bd"/>
</dbReference>
<dbReference type="SMART" id="SM00382">
    <property type="entry name" value="AAA"/>
    <property type="match status" value="1"/>
</dbReference>
<dbReference type="GO" id="GO:0005524">
    <property type="term" value="F:ATP binding"/>
    <property type="evidence" value="ECO:0007669"/>
    <property type="project" value="UniProtKB-KW"/>
</dbReference>
<dbReference type="InterPro" id="IPR027417">
    <property type="entry name" value="P-loop_NTPase"/>
</dbReference>
<gene>
    <name evidence="4" type="ORF">K6V98_04285</name>
</gene>
<evidence type="ECO:0000256" key="2">
    <source>
        <dbReference type="ARBA" id="ARBA00022840"/>
    </source>
</evidence>
<reference evidence="4 5" key="1">
    <citation type="submission" date="2021-08" db="EMBL/GenBank/DDBJ databases">
        <title>Collinsella faecalis sp. nov. isolated from swine faeces.</title>
        <authorList>
            <person name="Oh B.S."/>
            <person name="Lee J.H."/>
        </authorList>
    </citation>
    <scope>NUCLEOTIDE SEQUENCE [LARGE SCALE GENOMIC DNA]</scope>
    <source>
        <strain evidence="4 5">AGMB00827</strain>
    </source>
</reference>
<dbReference type="Proteomes" id="UP000700908">
    <property type="component" value="Unassembled WGS sequence"/>
</dbReference>
<dbReference type="EMBL" id="JAIMFO010000005">
    <property type="protein sequence ID" value="MBY4797572.1"/>
    <property type="molecule type" value="Genomic_DNA"/>
</dbReference>
<dbReference type="InterPro" id="IPR017871">
    <property type="entry name" value="ABC_transporter-like_CS"/>
</dbReference>
<dbReference type="SUPFAM" id="SSF52540">
    <property type="entry name" value="P-loop containing nucleoside triphosphate hydrolases"/>
    <property type="match status" value="1"/>
</dbReference>
<dbReference type="PROSITE" id="PS50893">
    <property type="entry name" value="ABC_TRANSPORTER_2"/>
    <property type="match status" value="1"/>
</dbReference>
<evidence type="ECO:0000256" key="1">
    <source>
        <dbReference type="ARBA" id="ARBA00022741"/>
    </source>
</evidence>
<dbReference type="PROSITE" id="PS00211">
    <property type="entry name" value="ABC_TRANSPORTER_1"/>
    <property type="match status" value="1"/>
</dbReference>
<accession>A0ABS7MJY0</accession>
<dbReference type="PANTHER" id="PTHR42794:SF2">
    <property type="entry name" value="ABC TRANSPORTER ATP-BINDING PROTEIN"/>
    <property type="match status" value="1"/>
</dbReference>
<evidence type="ECO:0000259" key="3">
    <source>
        <dbReference type="PROSITE" id="PS50893"/>
    </source>
</evidence>
<evidence type="ECO:0000313" key="5">
    <source>
        <dbReference type="Proteomes" id="UP000700908"/>
    </source>
</evidence>
<organism evidence="4 5">
    <name type="scientific">Collinsella ureilytica</name>
    <dbReference type="NCBI Taxonomy" id="2869515"/>
    <lineage>
        <taxon>Bacteria</taxon>
        <taxon>Bacillati</taxon>
        <taxon>Actinomycetota</taxon>
        <taxon>Coriobacteriia</taxon>
        <taxon>Coriobacteriales</taxon>
        <taxon>Coriobacteriaceae</taxon>
        <taxon>Collinsella</taxon>
    </lineage>
</organism>
<evidence type="ECO:0000313" key="4">
    <source>
        <dbReference type="EMBL" id="MBY4797572.1"/>
    </source>
</evidence>
<keyword evidence="5" id="KW-1185">Reference proteome</keyword>
<comment type="caution">
    <text evidence="4">The sequence shown here is derived from an EMBL/GenBank/DDBJ whole genome shotgun (WGS) entry which is preliminary data.</text>
</comment>
<dbReference type="InterPro" id="IPR003593">
    <property type="entry name" value="AAA+_ATPase"/>
</dbReference>
<dbReference type="Gene3D" id="3.40.50.300">
    <property type="entry name" value="P-loop containing nucleotide triphosphate hydrolases"/>
    <property type="match status" value="1"/>
</dbReference>
<dbReference type="Pfam" id="PF00005">
    <property type="entry name" value="ABC_tran"/>
    <property type="match status" value="1"/>
</dbReference>
<feature type="domain" description="ABC transporter" evidence="3">
    <location>
        <begin position="4"/>
        <end position="239"/>
    </location>
</feature>
<dbReference type="PANTHER" id="PTHR42794">
    <property type="entry name" value="HEMIN IMPORT ATP-BINDING PROTEIN HMUV"/>
    <property type="match status" value="1"/>
</dbReference>
<keyword evidence="1" id="KW-0547">Nucleotide-binding</keyword>
<sequence>MKQLELEQCGYRYHGSPKPILEGVSFSAAAGEVTTLLGVNGAGKSTALRSIANRSFQIGRILLDERDVLEYSADKYNWSMGYLTQDNANKPALTVFDVVLLGKISRLGLKVSAEDEESVWKTLEALHLEPLAGARYNALSGGQRKVVGIAQTIVREPKILLLDEPTANLDIRNELEVMQLISAYTKARNTITLITLHDLNLATQFSDKTVLMRSGGTCVEGTPSEVLTEELILDVYGVEASVTLGDNNMPHIHLKRSVRESTYTF</sequence>
<dbReference type="CDD" id="cd03214">
    <property type="entry name" value="ABC_Iron-Siderophores_B12_Hemin"/>
    <property type="match status" value="1"/>
</dbReference>
<proteinExistence type="predicted"/>